<dbReference type="RefSeq" id="WP_179169804.1">
    <property type="nucleotide sequence ID" value="NZ_CP058529.1"/>
</dbReference>
<dbReference type="KEGG" id="halg:HUG10_11995"/>
<organism evidence="2 3">
    <name type="scientific">Halorarum halophilum</name>
    <dbReference type="NCBI Taxonomy" id="2743090"/>
    <lineage>
        <taxon>Archaea</taxon>
        <taxon>Methanobacteriati</taxon>
        <taxon>Methanobacteriota</taxon>
        <taxon>Stenosarchaea group</taxon>
        <taxon>Halobacteria</taxon>
        <taxon>Halobacteriales</taxon>
        <taxon>Haloferacaceae</taxon>
        <taxon>Halorarum</taxon>
    </lineage>
</organism>
<name>A0A7D5GY25_9EURY</name>
<evidence type="ECO:0000313" key="2">
    <source>
        <dbReference type="EMBL" id="QLG28229.1"/>
    </source>
</evidence>
<feature type="transmembrane region" description="Helical" evidence="1">
    <location>
        <begin position="12"/>
        <end position="32"/>
    </location>
</feature>
<sequence length="67" mass="7059">MEIDAEMRRKIAVSVGAVGVFIALVVVVGSQYTNDHHLNEVGGYALVGIVALFVVLMALVGLFLDAS</sequence>
<protein>
    <submittedName>
        <fullName evidence="2">Uncharacterized protein</fullName>
    </submittedName>
</protein>
<dbReference type="Proteomes" id="UP000509750">
    <property type="component" value="Chromosome"/>
</dbReference>
<dbReference type="Pfam" id="PF24284">
    <property type="entry name" value="DUF7472"/>
    <property type="match status" value="1"/>
</dbReference>
<gene>
    <name evidence="2" type="ORF">HUG10_11995</name>
</gene>
<dbReference type="GeneID" id="56029566"/>
<keyword evidence="1" id="KW-1133">Transmembrane helix</keyword>
<dbReference type="AlphaFoldDB" id="A0A7D5GY25"/>
<evidence type="ECO:0000313" key="3">
    <source>
        <dbReference type="Proteomes" id="UP000509750"/>
    </source>
</evidence>
<feature type="transmembrane region" description="Helical" evidence="1">
    <location>
        <begin position="44"/>
        <end position="64"/>
    </location>
</feature>
<proteinExistence type="predicted"/>
<dbReference type="InterPro" id="IPR055895">
    <property type="entry name" value="DUF7472"/>
</dbReference>
<evidence type="ECO:0000256" key="1">
    <source>
        <dbReference type="SAM" id="Phobius"/>
    </source>
</evidence>
<dbReference type="OrthoDB" id="263502at2157"/>
<keyword evidence="1" id="KW-0812">Transmembrane</keyword>
<keyword evidence="1" id="KW-0472">Membrane</keyword>
<keyword evidence="3" id="KW-1185">Reference proteome</keyword>
<accession>A0A7D5GY25</accession>
<reference evidence="2 3" key="1">
    <citation type="submission" date="2020-07" db="EMBL/GenBank/DDBJ databases">
        <title>Gai3-2, isolated from salt lake.</title>
        <authorList>
            <person name="Cui H."/>
            <person name="Shi X."/>
        </authorList>
    </citation>
    <scope>NUCLEOTIDE SEQUENCE [LARGE SCALE GENOMIC DNA]</scope>
    <source>
        <strain evidence="2 3">Gai3-2</strain>
    </source>
</reference>
<dbReference type="EMBL" id="CP058529">
    <property type="protein sequence ID" value="QLG28229.1"/>
    <property type="molecule type" value="Genomic_DNA"/>
</dbReference>